<dbReference type="GO" id="GO:0003700">
    <property type="term" value="F:DNA-binding transcription factor activity"/>
    <property type="evidence" value="ECO:0007669"/>
    <property type="project" value="InterPro"/>
</dbReference>
<evidence type="ECO:0000256" key="2">
    <source>
        <dbReference type="ARBA" id="ARBA00023125"/>
    </source>
</evidence>
<dbReference type="InterPro" id="IPR009057">
    <property type="entry name" value="Homeodomain-like_sf"/>
</dbReference>
<keyword evidence="3" id="KW-0804">Transcription</keyword>
<evidence type="ECO:0000256" key="1">
    <source>
        <dbReference type="ARBA" id="ARBA00023015"/>
    </source>
</evidence>
<accession>A0A231GZN9</accession>
<name>A0A231GZN9_9NOCA</name>
<evidence type="ECO:0000259" key="6">
    <source>
        <dbReference type="PROSITE" id="PS51464"/>
    </source>
</evidence>
<dbReference type="GO" id="GO:0097367">
    <property type="term" value="F:carbohydrate derivative binding"/>
    <property type="evidence" value="ECO:0007669"/>
    <property type="project" value="InterPro"/>
</dbReference>
<dbReference type="InterPro" id="IPR001347">
    <property type="entry name" value="SIS_dom"/>
</dbReference>
<feature type="domain" description="SIS" evidence="6">
    <location>
        <begin position="148"/>
        <end position="288"/>
    </location>
</feature>
<keyword evidence="1" id="KW-0805">Transcription regulation</keyword>
<reference evidence="7 8" key="1">
    <citation type="submission" date="2017-07" db="EMBL/GenBank/DDBJ databases">
        <title>First draft Genome Sequence of Nocardia cerradoensis isolated from human infection.</title>
        <authorList>
            <person name="Carrasco G."/>
        </authorList>
    </citation>
    <scope>NUCLEOTIDE SEQUENCE [LARGE SCALE GENOMIC DNA]</scope>
    <source>
        <strain evidence="7 8">CNM20130759</strain>
    </source>
</reference>
<evidence type="ECO:0000313" key="8">
    <source>
        <dbReference type="Proteomes" id="UP000215506"/>
    </source>
</evidence>
<dbReference type="Proteomes" id="UP000215506">
    <property type="component" value="Unassembled WGS sequence"/>
</dbReference>
<keyword evidence="2" id="KW-0238">DNA-binding</keyword>
<keyword evidence="8" id="KW-1185">Reference proteome</keyword>
<proteinExistence type="predicted"/>
<dbReference type="InterPro" id="IPR000281">
    <property type="entry name" value="HTH_RpiR"/>
</dbReference>
<evidence type="ECO:0000259" key="5">
    <source>
        <dbReference type="PROSITE" id="PS51071"/>
    </source>
</evidence>
<dbReference type="SUPFAM" id="SSF53697">
    <property type="entry name" value="SIS domain"/>
    <property type="match status" value="1"/>
</dbReference>
<dbReference type="Pfam" id="PF01380">
    <property type="entry name" value="SIS"/>
    <property type="match status" value="1"/>
</dbReference>
<feature type="compositionally biased region" description="Polar residues" evidence="4">
    <location>
        <begin position="1"/>
        <end position="20"/>
    </location>
</feature>
<dbReference type="GO" id="GO:0003677">
    <property type="term" value="F:DNA binding"/>
    <property type="evidence" value="ECO:0007669"/>
    <property type="project" value="UniProtKB-KW"/>
</dbReference>
<feature type="region of interest" description="Disordered" evidence="4">
    <location>
        <begin position="1"/>
        <end position="36"/>
    </location>
</feature>
<dbReference type="SUPFAM" id="SSF46689">
    <property type="entry name" value="Homeodomain-like"/>
    <property type="match status" value="1"/>
</dbReference>
<evidence type="ECO:0000313" key="7">
    <source>
        <dbReference type="EMBL" id="OXR42069.1"/>
    </source>
</evidence>
<dbReference type="InterPro" id="IPR046348">
    <property type="entry name" value="SIS_dom_sf"/>
</dbReference>
<evidence type="ECO:0000256" key="4">
    <source>
        <dbReference type="SAM" id="MobiDB-lite"/>
    </source>
</evidence>
<dbReference type="Pfam" id="PF01418">
    <property type="entry name" value="HTH_6"/>
    <property type="match status" value="1"/>
</dbReference>
<dbReference type="InterPro" id="IPR035472">
    <property type="entry name" value="RpiR-like_SIS"/>
</dbReference>
<dbReference type="PROSITE" id="PS51071">
    <property type="entry name" value="HTH_RPIR"/>
    <property type="match status" value="1"/>
</dbReference>
<dbReference type="InterPro" id="IPR036388">
    <property type="entry name" value="WH-like_DNA-bd_sf"/>
</dbReference>
<protein>
    <submittedName>
        <fullName evidence="7">HTH-type transcriptional regulator HexR</fullName>
    </submittedName>
</protein>
<sequence length="306" mass="31718">MTQPAKSETSSAGPSNTESGNVIDAGGADPGARGATVSERIRARAGTLSPAGNRVAQILREQPATVLGMSVGELASQSDTSVGSVVRFSQELGFRGFQELKLQLAGDISTRPPARDKSIGLPGAIFLETAQALSQAVSALDTSVFHRAVTVLDGAHRVLVAGVGTSQPVAADAAYRLQLAGLMTASNPEVHSQHVSAALLGTGDACFTVSHSGQTQETLAITAAAREAGATTIGLTSFARTPLADVCDVVLVAGSAETDYRLEAMTSRFLHLAVVDALYVALSERNPERAEQAHARTLRVVARHRL</sequence>
<feature type="domain" description="HTH rpiR-type" evidence="5">
    <location>
        <begin position="35"/>
        <end position="111"/>
    </location>
</feature>
<dbReference type="RefSeq" id="WP_094027091.1">
    <property type="nucleotide sequence ID" value="NZ_NGAF01000015.1"/>
</dbReference>
<feature type="compositionally biased region" description="Low complexity" evidence="4">
    <location>
        <begin position="24"/>
        <end position="35"/>
    </location>
</feature>
<dbReference type="GO" id="GO:1901135">
    <property type="term" value="P:carbohydrate derivative metabolic process"/>
    <property type="evidence" value="ECO:0007669"/>
    <property type="project" value="InterPro"/>
</dbReference>
<dbReference type="Gene3D" id="3.40.50.10490">
    <property type="entry name" value="Glucose-6-phosphate isomerase like protein, domain 1"/>
    <property type="match status" value="1"/>
</dbReference>
<dbReference type="CDD" id="cd05013">
    <property type="entry name" value="SIS_RpiR"/>
    <property type="match status" value="1"/>
</dbReference>
<dbReference type="AlphaFoldDB" id="A0A231GZN9"/>
<organism evidence="7 8">
    <name type="scientific">Nocardia cerradoensis</name>
    <dbReference type="NCBI Taxonomy" id="85688"/>
    <lineage>
        <taxon>Bacteria</taxon>
        <taxon>Bacillati</taxon>
        <taxon>Actinomycetota</taxon>
        <taxon>Actinomycetes</taxon>
        <taxon>Mycobacteriales</taxon>
        <taxon>Nocardiaceae</taxon>
        <taxon>Nocardia</taxon>
    </lineage>
</organism>
<dbReference type="PANTHER" id="PTHR30514">
    <property type="entry name" value="GLUCOKINASE"/>
    <property type="match status" value="1"/>
</dbReference>
<evidence type="ECO:0000256" key="3">
    <source>
        <dbReference type="ARBA" id="ARBA00023163"/>
    </source>
</evidence>
<dbReference type="Gene3D" id="1.10.10.10">
    <property type="entry name" value="Winged helix-like DNA-binding domain superfamily/Winged helix DNA-binding domain"/>
    <property type="match status" value="1"/>
</dbReference>
<dbReference type="PANTHER" id="PTHR30514:SF1">
    <property type="entry name" value="HTH-TYPE TRANSCRIPTIONAL REGULATOR HEXR-RELATED"/>
    <property type="match status" value="1"/>
</dbReference>
<gene>
    <name evidence="7" type="primary">hexR</name>
    <name evidence="7" type="ORF">B7C42_05668</name>
</gene>
<dbReference type="EMBL" id="NGAF01000015">
    <property type="protein sequence ID" value="OXR42069.1"/>
    <property type="molecule type" value="Genomic_DNA"/>
</dbReference>
<comment type="caution">
    <text evidence="7">The sequence shown here is derived from an EMBL/GenBank/DDBJ whole genome shotgun (WGS) entry which is preliminary data.</text>
</comment>
<dbReference type="InterPro" id="IPR047640">
    <property type="entry name" value="RpiR-like"/>
</dbReference>
<dbReference type="PROSITE" id="PS51464">
    <property type="entry name" value="SIS"/>
    <property type="match status" value="1"/>
</dbReference>